<dbReference type="AlphaFoldDB" id="A0A2T2NGX7"/>
<accession>A0A2T2NGX7</accession>
<keyword evidence="3" id="KW-1185">Reference proteome</keyword>
<sequence>MTLEWRAEAWSRMPAGPTLYVKMRMSPHRNQPPARPRAQTLHKPFRRLDPTKQPATPPLHRSAAEGCDGALSGACRGRPSSHPPRRVCFPGNATRLQCKQPESADRMPGPVTRHARRVFSGSRLRAATWMPPSPNPSPDRLQNRVSPSPERCSWTEDLGGDPLSSCCTRFPLQPAR</sequence>
<protein>
    <submittedName>
        <fullName evidence="2">Uncharacterized protein</fullName>
    </submittedName>
</protein>
<name>A0A2T2NGX7_CORCC</name>
<dbReference type="EMBL" id="KZ678138">
    <property type="protein sequence ID" value="PSN64516.1"/>
    <property type="molecule type" value="Genomic_DNA"/>
</dbReference>
<evidence type="ECO:0000256" key="1">
    <source>
        <dbReference type="SAM" id="MobiDB-lite"/>
    </source>
</evidence>
<evidence type="ECO:0000313" key="3">
    <source>
        <dbReference type="Proteomes" id="UP000240883"/>
    </source>
</evidence>
<organism evidence="2 3">
    <name type="scientific">Corynespora cassiicola Philippines</name>
    <dbReference type="NCBI Taxonomy" id="1448308"/>
    <lineage>
        <taxon>Eukaryota</taxon>
        <taxon>Fungi</taxon>
        <taxon>Dikarya</taxon>
        <taxon>Ascomycota</taxon>
        <taxon>Pezizomycotina</taxon>
        <taxon>Dothideomycetes</taxon>
        <taxon>Pleosporomycetidae</taxon>
        <taxon>Pleosporales</taxon>
        <taxon>Corynesporascaceae</taxon>
        <taxon>Corynespora</taxon>
    </lineage>
</organism>
<feature type="region of interest" description="Disordered" evidence="1">
    <location>
        <begin position="125"/>
        <end position="156"/>
    </location>
</feature>
<evidence type="ECO:0000313" key="2">
    <source>
        <dbReference type="EMBL" id="PSN64516.1"/>
    </source>
</evidence>
<gene>
    <name evidence="2" type="ORF">BS50DRAFT_76197</name>
</gene>
<reference evidence="2 3" key="1">
    <citation type="journal article" date="2018" name="Front. Microbiol.">
        <title>Genome-Wide Analysis of Corynespora cassiicola Leaf Fall Disease Putative Effectors.</title>
        <authorList>
            <person name="Lopez D."/>
            <person name="Ribeiro S."/>
            <person name="Label P."/>
            <person name="Fumanal B."/>
            <person name="Venisse J.S."/>
            <person name="Kohler A."/>
            <person name="de Oliveira R.R."/>
            <person name="Labutti K."/>
            <person name="Lipzen A."/>
            <person name="Lail K."/>
            <person name="Bauer D."/>
            <person name="Ohm R.A."/>
            <person name="Barry K.W."/>
            <person name="Spatafora J."/>
            <person name="Grigoriev I.V."/>
            <person name="Martin F.M."/>
            <person name="Pujade-Renaud V."/>
        </authorList>
    </citation>
    <scope>NUCLEOTIDE SEQUENCE [LARGE SCALE GENOMIC DNA]</scope>
    <source>
        <strain evidence="2 3">Philippines</strain>
    </source>
</reference>
<dbReference type="Proteomes" id="UP000240883">
    <property type="component" value="Unassembled WGS sequence"/>
</dbReference>
<proteinExistence type="predicted"/>